<sequence>MKQKRIGTKRNWWKWAFLLLLALTIAFWGVIIIRVMGGSAGTSKSSQTITNPVKVGTVTTTKEELNQTLASYLNDYQSKDMNYNVRLTSTNIEFQGSYKLLGSQVPLYIYFEPYHLKSGAIQLKVTSMSVGNLPLPEAEVLSYIKSSYKLPSFVEILPKKSVVNINLQNINNDSGLYLKSTAINLATDEINFDILKKNR</sequence>
<keyword evidence="1" id="KW-0472">Membrane</keyword>
<keyword evidence="1" id="KW-1133">Transmembrane helix</keyword>
<accession>A0A7X9LD95</accession>
<dbReference type="EMBL" id="JABASA010000004">
    <property type="protein sequence ID" value="NMD48637.1"/>
    <property type="molecule type" value="Genomic_DNA"/>
</dbReference>
<dbReference type="AlphaFoldDB" id="A0A7X9LD95"/>
<comment type="caution">
    <text evidence="2">The sequence shown here is derived from an EMBL/GenBank/DDBJ whole genome shotgun (WGS) entry which is preliminary data.</text>
</comment>
<reference evidence="2 3" key="1">
    <citation type="submission" date="2020-04" db="EMBL/GenBank/DDBJ databases">
        <title>MicrobeNet Type strains.</title>
        <authorList>
            <person name="Nicholson A.C."/>
        </authorList>
    </citation>
    <scope>NUCLEOTIDE SEQUENCE [LARGE SCALE GENOMIC DNA]</scope>
    <source>
        <strain evidence="2 3">DSM 22768</strain>
    </source>
</reference>
<gene>
    <name evidence="2" type="ORF">HHO37_02855</name>
</gene>
<dbReference type="RefSeq" id="WP_193523109.1">
    <property type="nucleotide sequence ID" value="NZ_JABASA010000004.1"/>
</dbReference>
<organism evidence="2 3">
    <name type="scientific">Streptococcus ratti</name>
    <dbReference type="NCBI Taxonomy" id="1341"/>
    <lineage>
        <taxon>Bacteria</taxon>
        <taxon>Bacillati</taxon>
        <taxon>Bacillota</taxon>
        <taxon>Bacilli</taxon>
        <taxon>Lactobacillales</taxon>
        <taxon>Streptococcaceae</taxon>
        <taxon>Streptococcus</taxon>
    </lineage>
</organism>
<evidence type="ECO:0000256" key="1">
    <source>
        <dbReference type="SAM" id="Phobius"/>
    </source>
</evidence>
<name>A0A7X9LD95_STRRT</name>
<evidence type="ECO:0000313" key="3">
    <source>
        <dbReference type="Proteomes" id="UP000532121"/>
    </source>
</evidence>
<protein>
    <submittedName>
        <fullName evidence="2">YpmS family protein</fullName>
    </submittedName>
</protein>
<dbReference type="Pfam" id="PF09911">
    <property type="entry name" value="DUF2140"/>
    <property type="match status" value="1"/>
</dbReference>
<keyword evidence="1" id="KW-0812">Transmembrane</keyword>
<dbReference type="InterPro" id="IPR018672">
    <property type="entry name" value="DUF2140"/>
</dbReference>
<feature type="transmembrane region" description="Helical" evidence="1">
    <location>
        <begin position="12"/>
        <end position="37"/>
    </location>
</feature>
<evidence type="ECO:0000313" key="2">
    <source>
        <dbReference type="EMBL" id="NMD48637.1"/>
    </source>
</evidence>
<proteinExistence type="predicted"/>
<dbReference type="Proteomes" id="UP000532121">
    <property type="component" value="Unassembled WGS sequence"/>
</dbReference>